<keyword evidence="1" id="KW-0456">Lyase</keyword>
<dbReference type="InterPro" id="IPR010354">
    <property type="entry name" value="Oleate_hydratase"/>
</dbReference>
<name>A0ABT9DVT3_9PROT</name>
<dbReference type="PANTHER" id="PTHR37417">
    <property type="entry name" value="67 KDA MYOSIN-CROSS-REACTIVE ANTIGEN FAMILY PROTEIN (AFU_ORTHOLOGUE AFUA_5G09970)"/>
    <property type="match status" value="1"/>
</dbReference>
<gene>
    <name evidence="1" type="ORF">Q7A36_06585</name>
</gene>
<dbReference type="EC" id="4.2.1.53" evidence="1"/>
<reference evidence="1 2" key="1">
    <citation type="submission" date="2023-08" db="EMBL/GenBank/DDBJ databases">
        <title>The draft genome sequence of Paracraurococcus sp. LOR1-02.</title>
        <authorList>
            <person name="Kingkaew E."/>
            <person name="Tanasupawat S."/>
        </authorList>
    </citation>
    <scope>NUCLEOTIDE SEQUENCE [LARGE SCALE GENOMIC DNA]</scope>
    <source>
        <strain evidence="1 2">LOR1-02</strain>
    </source>
</reference>
<dbReference type="EMBL" id="JAUTWS010000005">
    <property type="protein sequence ID" value="MDO9708002.1"/>
    <property type="molecule type" value="Genomic_DNA"/>
</dbReference>
<dbReference type="NCBIfam" id="NF010584">
    <property type="entry name" value="PRK13977.1"/>
    <property type="match status" value="1"/>
</dbReference>
<sequence>MQGLHHGRRPDHGGIRAYCVRGGIASLAAAAFMIREADVPGHVITILEAEDRLGGSLDGAGDPERGYVIRGGRMLEAEFRCTFDLFSSIPTLARDRTVTEEILAWNRVIRSQSKARLVRAGRRLDTPAFGLAERHILTLERLGLEPEGMLGRSSIADHFEASFFETNFWLMWCTTFAFQPWHSAVEFRRYLLRFMHLIGGFSRLEGILRTRYNQYDSLVRPLQAWLAERGVRVEHRTRVTDLEFAEAGQARRIAAILCEGPGGPRRIEVGAEDRVLVTLGSMTDASSFGDTDHAPAPRERTEGAAWRLWERIADGRPEFGRPVVFDRHVPDSRWVSFTATLRDPALFRMVRDFTGNVPGEGGLITFAESGWLLSIVLPHQPHFADQPEEVQVLWGYGLKVDRPGDAVAKPMLACTGREIMQEVLAQLGLGGEAAERILATTTCIPCLMPFITSQFLCRGPGDRPAVRPEGAANFAFLGQFCELPEDVVFTVEYSVRSAWTAVQALFGAGRVPPPVHQGRFDPRVLWRAFRTLHDLEG</sequence>
<comment type="caution">
    <text evidence="1">The sequence shown here is derived from an EMBL/GenBank/DDBJ whole genome shotgun (WGS) entry which is preliminary data.</text>
</comment>
<organism evidence="1 2">
    <name type="scientific">Paracraurococcus lichenis</name>
    <dbReference type="NCBI Taxonomy" id="3064888"/>
    <lineage>
        <taxon>Bacteria</taxon>
        <taxon>Pseudomonadati</taxon>
        <taxon>Pseudomonadota</taxon>
        <taxon>Alphaproteobacteria</taxon>
        <taxon>Acetobacterales</taxon>
        <taxon>Roseomonadaceae</taxon>
        <taxon>Paracraurococcus</taxon>
    </lineage>
</organism>
<dbReference type="RefSeq" id="WP_305102873.1">
    <property type="nucleotide sequence ID" value="NZ_JAUTWS010000005.1"/>
</dbReference>
<dbReference type="PANTHER" id="PTHR37417:SF2">
    <property type="entry name" value="67 KDA MYOSIN-CROSS-REACTIVE ANTIGEN FAMILY PROTEIN (AFU_ORTHOLOGUE AFUA_5G09970)"/>
    <property type="match status" value="1"/>
</dbReference>
<dbReference type="Gene3D" id="3.30.9.80">
    <property type="match status" value="1"/>
</dbReference>
<dbReference type="Gene3D" id="3.50.50.60">
    <property type="entry name" value="FAD/NAD(P)-binding domain"/>
    <property type="match status" value="2"/>
</dbReference>
<dbReference type="GO" id="GO:0050151">
    <property type="term" value="F:oleate hydratase activity"/>
    <property type="evidence" value="ECO:0007669"/>
    <property type="project" value="UniProtKB-EC"/>
</dbReference>
<protein>
    <submittedName>
        <fullName evidence="1">Oleate hydratase</fullName>
        <ecNumber evidence="1">4.2.1.53</ecNumber>
    </submittedName>
</protein>
<dbReference type="Proteomes" id="UP001243009">
    <property type="component" value="Unassembled WGS sequence"/>
</dbReference>
<evidence type="ECO:0000313" key="1">
    <source>
        <dbReference type="EMBL" id="MDO9708002.1"/>
    </source>
</evidence>
<keyword evidence="2" id="KW-1185">Reference proteome</keyword>
<dbReference type="SUPFAM" id="SSF51905">
    <property type="entry name" value="FAD/NAD(P)-binding domain"/>
    <property type="match status" value="1"/>
</dbReference>
<dbReference type="InterPro" id="IPR036188">
    <property type="entry name" value="FAD/NAD-bd_sf"/>
</dbReference>
<dbReference type="Pfam" id="PF06100">
    <property type="entry name" value="MCRA"/>
    <property type="match status" value="1"/>
</dbReference>
<accession>A0ABT9DVT3</accession>
<evidence type="ECO:0000313" key="2">
    <source>
        <dbReference type="Proteomes" id="UP001243009"/>
    </source>
</evidence>
<proteinExistence type="predicted"/>